<dbReference type="Proteomes" id="UP001066276">
    <property type="component" value="Chromosome 6"/>
</dbReference>
<proteinExistence type="predicted"/>
<reference evidence="1" key="1">
    <citation type="journal article" date="2022" name="bioRxiv">
        <title>Sequencing and chromosome-scale assembly of the giantPleurodeles waltlgenome.</title>
        <authorList>
            <person name="Brown T."/>
            <person name="Elewa A."/>
            <person name="Iarovenko S."/>
            <person name="Subramanian E."/>
            <person name="Araus A.J."/>
            <person name="Petzold A."/>
            <person name="Susuki M."/>
            <person name="Suzuki K.-i.T."/>
            <person name="Hayashi T."/>
            <person name="Toyoda A."/>
            <person name="Oliveira C."/>
            <person name="Osipova E."/>
            <person name="Leigh N.D."/>
            <person name="Simon A."/>
            <person name="Yun M.H."/>
        </authorList>
    </citation>
    <scope>NUCLEOTIDE SEQUENCE</scope>
    <source>
        <strain evidence="1">20211129_DDA</strain>
        <tissue evidence="1">Liver</tissue>
    </source>
</reference>
<comment type="caution">
    <text evidence="1">The sequence shown here is derived from an EMBL/GenBank/DDBJ whole genome shotgun (WGS) entry which is preliminary data.</text>
</comment>
<accession>A0AAV7QW86</accession>
<evidence type="ECO:0000313" key="2">
    <source>
        <dbReference type="Proteomes" id="UP001066276"/>
    </source>
</evidence>
<evidence type="ECO:0000313" key="1">
    <source>
        <dbReference type="EMBL" id="KAJ1143737.1"/>
    </source>
</evidence>
<keyword evidence="2" id="KW-1185">Reference proteome</keyword>
<gene>
    <name evidence="1" type="ORF">NDU88_010042</name>
</gene>
<sequence length="93" mass="10247">MESLDHGECGRDWWVGVWGSPQAPRWHCAEEPRRKAAGEPREQEAGRPQALLLHRQAARKVAWPAACAGLCLSDRYLVVGSGQEQCVPSITAL</sequence>
<protein>
    <submittedName>
        <fullName evidence="1">Uncharacterized protein</fullName>
    </submittedName>
</protein>
<organism evidence="1 2">
    <name type="scientific">Pleurodeles waltl</name>
    <name type="common">Iberian ribbed newt</name>
    <dbReference type="NCBI Taxonomy" id="8319"/>
    <lineage>
        <taxon>Eukaryota</taxon>
        <taxon>Metazoa</taxon>
        <taxon>Chordata</taxon>
        <taxon>Craniata</taxon>
        <taxon>Vertebrata</taxon>
        <taxon>Euteleostomi</taxon>
        <taxon>Amphibia</taxon>
        <taxon>Batrachia</taxon>
        <taxon>Caudata</taxon>
        <taxon>Salamandroidea</taxon>
        <taxon>Salamandridae</taxon>
        <taxon>Pleurodelinae</taxon>
        <taxon>Pleurodeles</taxon>
    </lineage>
</organism>
<dbReference type="EMBL" id="JANPWB010000010">
    <property type="protein sequence ID" value="KAJ1143737.1"/>
    <property type="molecule type" value="Genomic_DNA"/>
</dbReference>
<dbReference type="AlphaFoldDB" id="A0AAV7QW86"/>
<name>A0AAV7QW86_PLEWA</name>